<protein>
    <submittedName>
        <fullName evidence="5">U3 small nucleolar RNA-associated protein 20</fullName>
    </submittedName>
</protein>
<feature type="domain" description="U3 small nucleolar RNA-associated protein 20" evidence="4">
    <location>
        <begin position="1264"/>
        <end position="1367"/>
    </location>
</feature>
<dbReference type="PANTHER" id="PTHR17695">
    <property type="entry name" value="SMALL SUBUNIT PROCESSOME COMPONENT 20 HOMOLOG"/>
    <property type="match status" value="1"/>
</dbReference>
<dbReference type="InterPro" id="IPR046523">
    <property type="entry name" value="UTP20_dom"/>
</dbReference>
<gene>
    <name evidence="5" type="ORF">AX774_g6275</name>
</gene>
<dbReference type="GO" id="GO:0032040">
    <property type="term" value="C:small-subunit processome"/>
    <property type="evidence" value="ECO:0007669"/>
    <property type="project" value="TreeGrafter"/>
</dbReference>
<dbReference type="OrthoDB" id="360653at2759"/>
<reference evidence="6" key="1">
    <citation type="submission" date="2017-01" db="EMBL/GenBank/DDBJ databases">
        <authorList>
            <person name="Wang Y."/>
            <person name="White M."/>
            <person name="Kvist S."/>
            <person name="Moncalvo J.-M."/>
        </authorList>
    </citation>
    <scope>NUCLEOTIDE SEQUENCE [LARGE SCALE GENOMIC DNA]</scope>
    <source>
        <strain evidence="6">COL-18-3</strain>
    </source>
</reference>
<evidence type="ECO:0000259" key="4">
    <source>
        <dbReference type="Pfam" id="PF20416"/>
    </source>
</evidence>
<keyword evidence="6" id="KW-1185">Reference proteome</keyword>
<evidence type="ECO:0000259" key="3">
    <source>
        <dbReference type="Pfam" id="PF07539"/>
    </source>
</evidence>
<dbReference type="InterPro" id="IPR011430">
    <property type="entry name" value="UTP20_N"/>
</dbReference>
<sequence length="2310" mass="263456">MVERELEKEEKEKDAEVLGVGIGAVADSGEMAGVEVPYEWYEKMVGMWESKVESDEKELDDERKNKRERVSIEFLSGMAKMIQRINQQAKKHNTVEKSKKKAKKEELLSEKKNSKSKSKSITIGDAEQQKVIVKLVLEELLVTRESEKTRVLVWIIKEMMEGEYQNGGLVQGQFEQFGEAKKLIEETEEMLEMRDKVETSKEKTNLMTRMAVRAKSLVVGTKDSRNKEANGGEKVNEMVKQVVASAICVMINSDLMYIRKEVSGIVKILLATDQSGFAQVRESVYKQMYNILKGYYDGIKESTLQKEQEIQLGLDMDIDIDMDMNEDEDEDVNMNVDMDQVVVEQKEEEEKGEKEEQEQQVENIQLKVKKIKKYLEGHEYNDGYENKFQQAYKNASNWRESMGETQKEERDKQENVIIDSVIDLLRENIPMVKGHMGEIEQEFLPIERNNRRIAMYIEMFRLAKIKKVEIRRLAMDKLSNGDREVQEKSFEYLTEYYDLGSSQTESMKRILDIKTMKEELQKYQPKEIAVDSEEDEKEYGGKIVVEIVCRILFGRLVSREGNRTNKSDTKIKRSAIVGFILRMEEFAGVYVGKMIELMVEGNKKQDESKLKNIYIMVEKLGNKMDDSTIEMITEFMVEIIERDVQMYGKEKEKENSKMIHRIFTELILQNRLTDQYKDCVVQKVIMPKMSRFELENTQNESSLLELIKSIIENIDIPILESNNTDNDDDDNKKKSRYWLIGDTTVVNKLIALIGGVKVNAAVVQIVVNITELMLHNLDSNNINALLANINIYITAIQAKNLSTNAMAQRLIRLMTMVVRYSIETNLAVIDLDAINTGLELVIRVTHAEKMSSEAIELVFCIYNYYVNVAGFVAADLYLRDQVNRLAEDMFSLLQNKQDRMTLVKIYALLNPDHKVTIDLLTKLNAVIIKGKRVMLDYEQRAAGFEDVMSVADGITETLVPVFYTLVYMLAYERVDDESNMIGGGAGGGGGKLDIKVDLGDNSMFKTNAGHLIVTKFIETNRLDVEFVAKYFLSKIVFSSGISNKSSVVRNEFVKIVKSLVLNEQYRQIEQIKRIYEYFGSSDTDVEYYFENIIHIQHYRKIRALSKFNSLLSPNNNVDSVLQTVFIPLHQALLFTSNNVDLTNELIKNLDLISTTLTFSAYLRLVTSLLFQLALPNNVNNGTFLRLVYKVLDNYTPNSNREIQNETSKEKERAIVNSHHVILRKINQLIFSKNGIQVTEPNKIPFCYYYVVIQTSVTFSVNGKDSDLELGKFLMQYSSLFKTYIREKSVIKQLRQPLYKISAFLGPKYLWFLISNLQTNLDSAKRSQQKHEFIYLVSKLLFYLKPNTGDLDYCFDHLTPILTTNVFHYPKLLSTFEYLPLHCDLRLVFNNLLPVLHEFLLSSRRNTTITIEKVLTHLTVGITSKLANTNTNTITNVDVDVDMNTDNNNNNNDNVVDNVVDINSTVGGFVYSLIFKNYNNDQLHLLAEFGLNILMSHDFMDNVTTEKGIQRLEIVGNCLFSKFDNVINQSLKLLSTSFFNKCIKQDTTNKYITVIVKRCIQLLKTFKNSATNQTNFSILRLLTNILLTSSMLNVASLDFLLDFIIMNNSTISTTNVNVEFLSINLNLFNAILAIIASSSQQQQQQQQSKYKPLLAKANLIINDFVKPNCIANHNASFRAKCQSIYISYLTLFFYHSNLLSHADFIAHHLSFLCQNLIDYSLSAGRLSSLSLLDQLIKLLPSSILANNDICSVLFVSLNVSLTDSAAIPTNTLSYFYNNVLLKKQDQNSAFAHCFELLKLWSSSNFTAPSNHNIQNDLKFLLVALKSFNVLLSPNLFSIFVNNIPNNQEYLEYILNLLTDILSVSIFILYEHTLNNSNANNDNNNNIDFDFDLDNTTNTNNTATATATANPLLHPFISLEFWSVYSLTALKIIHSIISLSPNTNSSRLDQLIVLHLDFPNIHIKTIVANILLLQYNSRSPINSSPLKPLSTSTSTSNSTSTSLFNSLFTSQQFLSYLSTLSSQNPKHFAIYQPISSSPLYYYNLNTLNFISIKSINALKHYASLSSPFAESNDNINIITPLYTLLSSLLSLYHSTDSPSFLSYINKLIKLSLSELYKTPVSISFRYYSFQLLSPFVNPATPDLNNTLITPIYKSFLSLDHHISQKTPQHLGLISKKKYSSSNNNNNTNYHNNTNTNTNTSANANTDGDVNSADADLDASYKFLVELLDSFKSTLTPPVYNSIIHSTSLQIKLKSSSRKSKIAAFKLENPTAFAKHKQHKLLLKKSKAKKRSNPDYSPDLDLSSSFSKKPKSH</sequence>
<feature type="domain" description="U3 small nucleolar RNA-associated protein 20 N-terminal" evidence="3">
    <location>
        <begin position="466"/>
        <end position="969"/>
    </location>
</feature>
<dbReference type="GO" id="GO:0030686">
    <property type="term" value="C:90S preribosome"/>
    <property type="evidence" value="ECO:0007669"/>
    <property type="project" value="TreeGrafter"/>
</dbReference>
<name>A0A1R1PH86_ZANCU</name>
<evidence type="ECO:0000256" key="1">
    <source>
        <dbReference type="SAM" id="Coils"/>
    </source>
</evidence>
<dbReference type="Pfam" id="PF20416">
    <property type="entry name" value="UTP20"/>
    <property type="match status" value="1"/>
</dbReference>
<organism evidence="5 6">
    <name type="scientific">Zancudomyces culisetae</name>
    <name type="common">Gut fungus</name>
    <name type="synonym">Smittium culisetae</name>
    <dbReference type="NCBI Taxonomy" id="1213189"/>
    <lineage>
        <taxon>Eukaryota</taxon>
        <taxon>Fungi</taxon>
        <taxon>Fungi incertae sedis</taxon>
        <taxon>Zoopagomycota</taxon>
        <taxon>Kickxellomycotina</taxon>
        <taxon>Harpellomycetes</taxon>
        <taxon>Harpellales</taxon>
        <taxon>Legeriomycetaceae</taxon>
        <taxon>Zancudomyces</taxon>
    </lineage>
</organism>
<accession>A0A1R1PH86</accession>
<feature type="compositionally biased region" description="Low complexity" evidence="2">
    <location>
        <begin position="2179"/>
        <end position="2203"/>
    </location>
</feature>
<proteinExistence type="predicted"/>
<comment type="caution">
    <text evidence="5">The sequence shown here is derived from an EMBL/GenBank/DDBJ whole genome shotgun (WGS) entry which is preliminary data.</text>
</comment>
<feature type="compositionally biased region" description="Basic and acidic residues" evidence="2">
    <location>
        <begin position="93"/>
        <end position="113"/>
    </location>
</feature>
<dbReference type="InterPro" id="IPR052575">
    <property type="entry name" value="SSU_processome_comp_20"/>
</dbReference>
<feature type="compositionally biased region" description="Basic residues" evidence="2">
    <location>
        <begin position="2273"/>
        <end position="2288"/>
    </location>
</feature>
<feature type="region of interest" description="Disordered" evidence="2">
    <location>
        <begin position="87"/>
        <end position="121"/>
    </location>
</feature>
<feature type="region of interest" description="Disordered" evidence="2">
    <location>
        <begin position="2179"/>
        <end position="2204"/>
    </location>
</feature>
<dbReference type="EMBL" id="LSSK01001233">
    <property type="protein sequence ID" value="OMH80289.1"/>
    <property type="molecule type" value="Genomic_DNA"/>
</dbReference>
<dbReference type="Proteomes" id="UP000188320">
    <property type="component" value="Unassembled WGS sequence"/>
</dbReference>
<evidence type="ECO:0000313" key="5">
    <source>
        <dbReference type="EMBL" id="OMH80289.1"/>
    </source>
</evidence>
<evidence type="ECO:0000313" key="6">
    <source>
        <dbReference type="Proteomes" id="UP000188320"/>
    </source>
</evidence>
<dbReference type="Pfam" id="PF07539">
    <property type="entry name" value="UTP20_N"/>
    <property type="match status" value="1"/>
</dbReference>
<evidence type="ECO:0000256" key="2">
    <source>
        <dbReference type="SAM" id="MobiDB-lite"/>
    </source>
</evidence>
<feature type="coiled-coil region" evidence="1">
    <location>
        <begin position="343"/>
        <end position="374"/>
    </location>
</feature>
<keyword evidence="1" id="KW-0175">Coiled coil</keyword>
<dbReference type="PANTHER" id="PTHR17695:SF11">
    <property type="entry name" value="SMALL SUBUNIT PROCESSOME COMPONENT 20 HOMOLOG"/>
    <property type="match status" value="1"/>
</dbReference>
<feature type="region of interest" description="Disordered" evidence="2">
    <location>
        <begin position="2273"/>
        <end position="2310"/>
    </location>
</feature>
<feature type="compositionally biased region" description="Low complexity" evidence="2">
    <location>
        <begin position="2291"/>
        <end position="2304"/>
    </location>
</feature>